<evidence type="ECO:0000256" key="8">
    <source>
        <dbReference type="PROSITE-ProRule" id="PRU01360"/>
    </source>
</evidence>
<sequence length="1043" mass="115236">MRKKLPLILTLFLALVQFAFAQEKTITGTVTNDDGMPLPGVNVLIKGTTTGTQTDFDGNYEIQAAAGDVLSYSFVGFETKEKVVDAANKMNVTLTVDAAQLEEVVVTGVAGATSRKKLSVTVNKVDASDLEVIPATSASSALQGKVAGVNVTNFGQPGEGATIQLRGATNLFGGQEPLILIDGVIAEGGIQDINTDDIASFEIVKGASASALYGSRAGNGVIVITTKRGKFNADGPQVTVRNDLGFSELSNKIDLSRSHNFELASDWQDFQGQYTKYEGATYASDYSGVGRLGVDGARVPSADGYQDNPYGVYYDNQDKFFGTGIDNTTYASVSNASEFANLFFSADRTTNEGIFAETGGYKRYGVRLNGDFRITDWLTLKTNSNYIRTNNETPGGTLDGVLFDLALTDPDVNLDAQNPDGQPYYYVPNPWASTTINPLYDLHTNREKSTRNRFLGSYTLNIDFAEPLNLDLEYAVESTSWINDDYNPYTAFQIGGAVDGQNVGFSYSKGDFSKESSSRLSQKAQATLNYADSFGDLNVSGKLSFLMEDNHYEYFYGLGIDFIYPGVISLDNFNSENTRINSSLIDERAQNAFAIVGLDYKDRYILDAMYRIDRSSLFGENFRENDYYRVSGAYRISQDVDIPGVQEMKVHAALGTAGQRPGFSWQYDAIGLTNGALSTNRVKANPDLRPSTTTELEFGLNLSFLDRFTFEGVYANAETEDQFMLVDIFAPVNEGNNRQWQNVGTVEFNTLELSLNADIIKQPDLNWNVGVRYSSTDNEVKKLTVNPITVGPNSTAGDIGDVFRIKEGEEFGAMYGGEFVTSLDQMAGQLGEGESIDDYTVNSDGYVIPAGTEGTVDETPIVLLGEDGNRSFRKIGNQNADFQMGLTSNLSYKGFNFYMLWDWKQGGDIYNRQAQWLTRDSRHPMMDQAGVAPENKKTFNYYQGLYDTNNHQKYWIEDGTYVKLREASLFYTFGKSQLSGLANGFFESLRLGVTGRNLLTFTDYTGWDPEVQKWDPDTQNYFSVDYGVYPIPRSYTFSVQLKF</sequence>
<dbReference type="Gene3D" id="2.40.170.20">
    <property type="entry name" value="TonB-dependent receptor, beta-barrel domain"/>
    <property type="match status" value="1"/>
</dbReference>
<dbReference type="InterPro" id="IPR036942">
    <property type="entry name" value="Beta-barrel_TonB_sf"/>
</dbReference>
<dbReference type="InterPro" id="IPR012910">
    <property type="entry name" value="Plug_dom"/>
</dbReference>
<evidence type="ECO:0000256" key="6">
    <source>
        <dbReference type="ARBA" id="ARBA00023136"/>
    </source>
</evidence>
<evidence type="ECO:0000259" key="10">
    <source>
        <dbReference type="Pfam" id="PF07715"/>
    </source>
</evidence>
<comment type="subcellular location">
    <subcellularLocation>
        <location evidence="1 8">Cell outer membrane</location>
        <topology evidence="1 8">Multi-pass membrane protein</topology>
    </subcellularLocation>
</comment>
<dbReference type="EMBL" id="JBHTLI010000001">
    <property type="protein sequence ID" value="MFD1094121.1"/>
    <property type="molecule type" value="Genomic_DNA"/>
</dbReference>
<reference evidence="12" key="1">
    <citation type="journal article" date="2019" name="Int. J. Syst. Evol. Microbiol.">
        <title>The Global Catalogue of Microorganisms (GCM) 10K type strain sequencing project: providing services to taxonomists for standard genome sequencing and annotation.</title>
        <authorList>
            <consortium name="The Broad Institute Genomics Platform"/>
            <consortium name="The Broad Institute Genome Sequencing Center for Infectious Disease"/>
            <person name="Wu L."/>
            <person name="Ma J."/>
        </authorList>
    </citation>
    <scope>NUCLEOTIDE SEQUENCE [LARGE SCALE GENOMIC DNA]</scope>
    <source>
        <strain evidence="12">CCUG 64793</strain>
    </source>
</reference>
<evidence type="ECO:0000256" key="4">
    <source>
        <dbReference type="ARBA" id="ARBA00022692"/>
    </source>
</evidence>
<dbReference type="InterPro" id="IPR039426">
    <property type="entry name" value="TonB-dep_rcpt-like"/>
</dbReference>
<evidence type="ECO:0000256" key="9">
    <source>
        <dbReference type="SAM" id="SignalP"/>
    </source>
</evidence>
<dbReference type="Pfam" id="PF13715">
    <property type="entry name" value="CarbopepD_reg_2"/>
    <property type="match status" value="1"/>
</dbReference>
<keyword evidence="2 8" id="KW-0813">Transport</keyword>
<dbReference type="Proteomes" id="UP001597131">
    <property type="component" value="Unassembled WGS sequence"/>
</dbReference>
<proteinExistence type="inferred from homology"/>
<evidence type="ECO:0000256" key="2">
    <source>
        <dbReference type="ARBA" id="ARBA00022448"/>
    </source>
</evidence>
<dbReference type="Gene3D" id="2.60.40.1120">
    <property type="entry name" value="Carboxypeptidase-like, regulatory domain"/>
    <property type="match status" value="1"/>
</dbReference>
<name>A0ABW3NNA1_9FLAO</name>
<evidence type="ECO:0000313" key="11">
    <source>
        <dbReference type="EMBL" id="MFD1094121.1"/>
    </source>
</evidence>
<accession>A0ABW3NNA1</accession>
<dbReference type="NCBIfam" id="TIGR04057">
    <property type="entry name" value="SusC_RagA_signa"/>
    <property type="match status" value="1"/>
</dbReference>
<evidence type="ECO:0000256" key="5">
    <source>
        <dbReference type="ARBA" id="ARBA00022729"/>
    </source>
</evidence>
<evidence type="ECO:0000256" key="7">
    <source>
        <dbReference type="ARBA" id="ARBA00023237"/>
    </source>
</evidence>
<feature type="signal peptide" evidence="9">
    <location>
        <begin position="1"/>
        <end position="21"/>
    </location>
</feature>
<comment type="caution">
    <text evidence="11">The sequence shown here is derived from an EMBL/GenBank/DDBJ whole genome shotgun (WGS) entry which is preliminary data.</text>
</comment>
<dbReference type="Pfam" id="PF07715">
    <property type="entry name" value="Plug"/>
    <property type="match status" value="1"/>
</dbReference>
<dbReference type="InterPro" id="IPR023997">
    <property type="entry name" value="TonB-dep_OMP_SusC/RagA_CS"/>
</dbReference>
<organism evidence="11 12">
    <name type="scientific">Salegentibacter chungangensis</name>
    <dbReference type="NCBI Taxonomy" id="1335724"/>
    <lineage>
        <taxon>Bacteria</taxon>
        <taxon>Pseudomonadati</taxon>
        <taxon>Bacteroidota</taxon>
        <taxon>Flavobacteriia</taxon>
        <taxon>Flavobacteriales</taxon>
        <taxon>Flavobacteriaceae</taxon>
        <taxon>Salegentibacter</taxon>
    </lineage>
</organism>
<keyword evidence="6 8" id="KW-0472">Membrane</keyword>
<dbReference type="RefSeq" id="WP_380741694.1">
    <property type="nucleotide sequence ID" value="NZ_JBHTLI010000001.1"/>
</dbReference>
<feature type="chain" id="PRO_5045143255" evidence="9">
    <location>
        <begin position="22"/>
        <end position="1043"/>
    </location>
</feature>
<dbReference type="InterPro" id="IPR037066">
    <property type="entry name" value="Plug_dom_sf"/>
</dbReference>
<keyword evidence="12" id="KW-1185">Reference proteome</keyword>
<comment type="similarity">
    <text evidence="8">Belongs to the TonB-dependent receptor family.</text>
</comment>
<dbReference type="PANTHER" id="PTHR30069">
    <property type="entry name" value="TONB-DEPENDENT OUTER MEMBRANE RECEPTOR"/>
    <property type="match status" value="1"/>
</dbReference>
<feature type="domain" description="TonB-dependent receptor plug" evidence="10">
    <location>
        <begin position="116"/>
        <end position="221"/>
    </location>
</feature>
<dbReference type="Gene3D" id="2.170.130.10">
    <property type="entry name" value="TonB-dependent receptor, plug domain"/>
    <property type="match status" value="1"/>
</dbReference>
<dbReference type="InterPro" id="IPR008969">
    <property type="entry name" value="CarboxyPept-like_regulatory"/>
</dbReference>
<dbReference type="SUPFAM" id="SSF56935">
    <property type="entry name" value="Porins"/>
    <property type="match status" value="1"/>
</dbReference>
<dbReference type="InterPro" id="IPR023996">
    <property type="entry name" value="TonB-dep_OMP_SusC/RagA"/>
</dbReference>
<keyword evidence="3 8" id="KW-1134">Transmembrane beta strand</keyword>
<evidence type="ECO:0000313" key="12">
    <source>
        <dbReference type="Proteomes" id="UP001597131"/>
    </source>
</evidence>
<evidence type="ECO:0000256" key="1">
    <source>
        <dbReference type="ARBA" id="ARBA00004571"/>
    </source>
</evidence>
<dbReference type="PANTHER" id="PTHR30069:SF29">
    <property type="entry name" value="HEMOGLOBIN AND HEMOGLOBIN-HAPTOGLOBIN-BINDING PROTEIN 1-RELATED"/>
    <property type="match status" value="1"/>
</dbReference>
<gene>
    <name evidence="11" type="ORF">ACFQ3Q_00025</name>
</gene>
<keyword evidence="7 8" id="KW-0998">Cell outer membrane</keyword>
<evidence type="ECO:0000256" key="3">
    <source>
        <dbReference type="ARBA" id="ARBA00022452"/>
    </source>
</evidence>
<protein>
    <submittedName>
        <fullName evidence="11">SusC/RagA family TonB-linked outer membrane protein</fullName>
    </submittedName>
</protein>
<dbReference type="SUPFAM" id="SSF49464">
    <property type="entry name" value="Carboxypeptidase regulatory domain-like"/>
    <property type="match status" value="1"/>
</dbReference>
<dbReference type="NCBIfam" id="TIGR04056">
    <property type="entry name" value="OMP_RagA_SusC"/>
    <property type="match status" value="1"/>
</dbReference>
<keyword evidence="4 8" id="KW-0812">Transmembrane</keyword>
<keyword evidence="5 9" id="KW-0732">Signal</keyword>
<dbReference type="PROSITE" id="PS52016">
    <property type="entry name" value="TONB_DEPENDENT_REC_3"/>
    <property type="match status" value="1"/>
</dbReference>